<dbReference type="SUPFAM" id="SSF46785">
    <property type="entry name" value="Winged helix' DNA-binding domain"/>
    <property type="match status" value="1"/>
</dbReference>
<evidence type="ECO:0000256" key="2">
    <source>
        <dbReference type="ARBA" id="ARBA00023125"/>
    </source>
</evidence>
<dbReference type="AlphaFoldDB" id="A0A0P9PA79"/>
<comment type="caution">
    <text evidence="5">The sequence shown here is derived from an EMBL/GenBank/DDBJ whole genome shotgun (WGS) entry which is preliminary data.</text>
</comment>
<dbReference type="GO" id="GO:0003677">
    <property type="term" value="F:DNA binding"/>
    <property type="evidence" value="ECO:0007669"/>
    <property type="project" value="UniProtKB-KW"/>
</dbReference>
<dbReference type="PANTHER" id="PTHR33154:SF33">
    <property type="entry name" value="TRANSCRIPTIONAL REPRESSOR SDPR"/>
    <property type="match status" value="1"/>
</dbReference>
<reference evidence="5 6" key="1">
    <citation type="submission" date="2018-08" db="EMBL/GenBank/DDBJ databases">
        <title>Recombination of ecologically and evolutionarily significant loci maintains genetic cohesion in the Pseudomonas syringae species complex.</title>
        <authorList>
            <person name="Dillon M."/>
            <person name="Thakur S."/>
            <person name="Almeida R.N.D."/>
            <person name="Weir B.S."/>
            <person name="Guttman D.S."/>
        </authorList>
    </citation>
    <scope>NUCLEOTIDE SEQUENCE [LARGE SCALE GENOMIC DNA]</scope>
    <source>
        <strain evidence="5 6">ICMP 12341</strain>
    </source>
</reference>
<dbReference type="Gene3D" id="1.10.10.10">
    <property type="entry name" value="Winged helix-like DNA-binding domain superfamily/Winged helix DNA-binding domain"/>
    <property type="match status" value="1"/>
</dbReference>
<keyword evidence="1" id="KW-0805">Transcription regulation</keyword>
<evidence type="ECO:0000313" key="6">
    <source>
        <dbReference type="Proteomes" id="UP000271468"/>
    </source>
</evidence>
<dbReference type="GO" id="GO:0003700">
    <property type="term" value="F:DNA-binding transcription factor activity"/>
    <property type="evidence" value="ECO:0007669"/>
    <property type="project" value="InterPro"/>
</dbReference>
<name>A0A0P9PA79_9PSED</name>
<dbReference type="CDD" id="cd00090">
    <property type="entry name" value="HTH_ARSR"/>
    <property type="match status" value="1"/>
</dbReference>
<dbReference type="PANTHER" id="PTHR33154">
    <property type="entry name" value="TRANSCRIPTIONAL REGULATOR, ARSR FAMILY"/>
    <property type="match status" value="1"/>
</dbReference>
<dbReference type="InterPro" id="IPR011991">
    <property type="entry name" value="ArsR-like_HTH"/>
</dbReference>
<evidence type="ECO:0000259" key="4">
    <source>
        <dbReference type="PROSITE" id="PS50987"/>
    </source>
</evidence>
<dbReference type="InterPro" id="IPR001845">
    <property type="entry name" value="HTH_ArsR_DNA-bd_dom"/>
</dbReference>
<evidence type="ECO:0000313" key="5">
    <source>
        <dbReference type="EMBL" id="RMN13490.1"/>
    </source>
</evidence>
<dbReference type="Pfam" id="PF01022">
    <property type="entry name" value="HTH_5"/>
    <property type="match status" value="1"/>
</dbReference>
<dbReference type="PROSITE" id="PS50987">
    <property type="entry name" value="HTH_ARSR_2"/>
    <property type="match status" value="1"/>
</dbReference>
<evidence type="ECO:0000256" key="3">
    <source>
        <dbReference type="ARBA" id="ARBA00023163"/>
    </source>
</evidence>
<gene>
    <name evidence="5" type="ORF">ALQ65_05035</name>
</gene>
<accession>A0A0P9PA79</accession>
<dbReference type="SMART" id="SM00418">
    <property type="entry name" value="HTH_ARSR"/>
    <property type="match status" value="1"/>
</dbReference>
<dbReference type="EMBL" id="RBOV01000099">
    <property type="protein sequence ID" value="RMN13490.1"/>
    <property type="molecule type" value="Genomic_DNA"/>
</dbReference>
<dbReference type="InterPro" id="IPR036388">
    <property type="entry name" value="WH-like_DNA-bd_sf"/>
</dbReference>
<organism evidence="5 6">
    <name type="scientific">Pseudomonas syringae pv. coriandricola</name>
    <dbReference type="NCBI Taxonomy" id="264453"/>
    <lineage>
        <taxon>Bacteria</taxon>
        <taxon>Pseudomonadati</taxon>
        <taxon>Pseudomonadota</taxon>
        <taxon>Gammaproteobacteria</taxon>
        <taxon>Pseudomonadales</taxon>
        <taxon>Pseudomonadaceae</taxon>
        <taxon>Pseudomonas</taxon>
    </lineage>
</organism>
<proteinExistence type="predicted"/>
<dbReference type="Proteomes" id="UP000271468">
    <property type="component" value="Unassembled WGS sequence"/>
</dbReference>
<feature type="domain" description="HTH arsR-type" evidence="4">
    <location>
        <begin position="31"/>
        <end position="138"/>
    </location>
</feature>
<dbReference type="NCBIfam" id="NF033788">
    <property type="entry name" value="HTH_metalloreg"/>
    <property type="match status" value="1"/>
</dbReference>
<evidence type="ECO:0000256" key="1">
    <source>
        <dbReference type="ARBA" id="ARBA00023015"/>
    </source>
</evidence>
<keyword evidence="2" id="KW-0238">DNA-binding</keyword>
<keyword evidence="3" id="KW-0804">Transcription</keyword>
<sequence length="138" mass="15772">MCSLLSTKSYLYIAIYRYKVRPIAIYRYTACENDMQIDLDDIIKALAHPVRREILTWLKDPRGSFPTQEYSIEHGVCAGQIDQRAGLSQSTVSAHLATLQRAGLISSKKVGQWHFFRRNEEVIQGFVQALVQELNNPT</sequence>
<dbReference type="InterPro" id="IPR051081">
    <property type="entry name" value="HTH_MetalResp_TranReg"/>
</dbReference>
<dbReference type="InterPro" id="IPR036390">
    <property type="entry name" value="WH_DNA-bd_sf"/>
</dbReference>
<protein>
    <submittedName>
        <fullName evidence="5">Transcriptional regulator, ArsR family</fullName>
    </submittedName>
</protein>